<evidence type="ECO:0008006" key="8">
    <source>
        <dbReference type="Google" id="ProtNLM"/>
    </source>
</evidence>
<keyword evidence="7" id="KW-1185">Reference proteome</keyword>
<comment type="subcellular location">
    <subcellularLocation>
        <location evidence="1">Membrane</location>
        <topology evidence="1">Multi-pass membrane protein</topology>
    </subcellularLocation>
</comment>
<proteinExistence type="predicted"/>
<keyword evidence="4" id="KW-0472">Membrane</keyword>
<dbReference type="InterPro" id="IPR032808">
    <property type="entry name" value="DoxX"/>
</dbReference>
<dbReference type="EMBL" id="BAABGN010000002">
    <property type="protein sequence ID" value="GAA4416804.1"/>
    <property type="molecule type" value="Genomic_DNA"/>
</dbReference>
<evidence type="ECO:0000313" key="7">
    <source>
        <dbReference type="Proteomes" id="UP001500622"/>
    </source>
</evidence>
<sequence length="165" mass="17507">MKILRLLARPMIAAPFVADGVDAVLHPEGHVEKVRNVQPALERAGVPRSFLTDPTLLVRASGAVTAVSGLLLATSRSPRSAALTLVVVGLPATVAKNPVWQAGSDDERSGYVSGLLKGVGLCGGALLAAGDLAGLPSWSWRMKNARQHRAKIREVKNRAKSRYKD</sequence>
<dbReference type="Proteomes" id="UP001500622">
    <property type="component" value="Unassembled WGS sequence"/>
</dbReference>
<evidence type="ECO:0000256" key="4">
    <source>
        <dbReference type="ARBA" id="ARBA00023136"/>
    </source>
</evidence>
<reference evidence="7" key="2">
    <citation type="journal article" date="2019" name="Int. J. Syst. Evol. Microbiol.">
        <title>The Global Catalogue of Microorganisms (GCM) 10K type strain sequencing project: providing services to taxonomists for standard genome sequencing and annotation.</title>
        <authorList>
            <consortium name="The Broad Institute Genomics Platform"/>
            <consortium name="The Broad Institute Genome Sequencing Center for Infectious Disease"/>
            <person name="Wu L."/>
            <person name="Ma J."/>
        </authorList>
    </citation>
    <scope>NUCLEOTIDE SEQUENCE [LARGE SCALE GENOMIC DNA]</scope>
    <source>
        <strain evidence="7">JCM 17810</strain>
    </source>
</reference>
<evidence type="ECO:0000256" key="3">
    <source>
        <dbReference type="ARBA" id="ARBA00022989"/>
    </source>
</evidence>
<reference evidence="5" key="3">
    <citation type="submission" date="2023-12" db="EMBL/GenBank/DDBJ databases">
        <authorList>
            <person name="Sun Q."/>
            <person name="Inoue M."/>
        </authorList>
    </citation>
    <scope>NUCLEOTIDE SEQUENCE</scope>
    <source>
        <strain evidence="5">JCM 17810</strain>
    </source>
</reference>
<evidence type="ECO:0000313" key="5">
    <source>
        <dbReference type="EMBL" id="GAA4416804.1"/>
    </source>
</evidence>
<keyword evidence="3" id="KW-1133">Transmembrane helix</keyword>
<comment type="caution">
    <text evidence="5">The sequence shown here is derived from an EMBL/GenBank/DDBJ whole genome shotgun (WGS) entry which is preliminary data.</text>
</comment>
<name>A0ABP8KW18_9MICO</name>
<accession>A0ABP8KW18</accession>
<protein>
    <recommendedName>
        <fullName evidence="8">DoxX family membrane protein</fullName>
    </recommendedName>
</protein>
<dbReference type="RefSeq" id="WP_345214867.1">
    <property type="nucleotide sequence ID" value="NZ_BAABGN010000002.1"/>
</dbReference>
<evidence type="ECO:0000256" key="1">
    <source>
        <dbReference type="ARBA" id="ARBA00004141"/>
    </source>
</evidence>
<organism evidence="5 7">
    <name type="scientific">Georgenia halophila</name>
    <dbReference type="NCBI Taxonomy" id="620889"/>
    <lineage>
        <taxon>Bacteria</taxon>
        <taxon>Bacillati</taxon>
        <taxon>Actinomycetota</taxon>
        <taxon>Actinomycetes</taxon>
        <taxon>Micrococcales</taxon>
        <taxon>Bogoriellaceae</taxon>
        <taxon>Georgenia</taxon>
    </lineage>
</organism>
<reference evidence="5" key="1">
    <citation type="journal article" date="2014" name="Int. J. Syst. Evol. Microbiol.">
        <title>Complete genome of a new Firmicutes species belonging to the dominant human colonic microbiota ('Ruminococcus bicirculans') reveals two chromosomes and a selective capacity to utilize plant glucans.</title>
        <authorList>
            <consortium name="NISC Comparative Sequencing Program"/>
            <person name="Wegmann U."/>
            <person name="Louis P."/>
            <person name="Goesmann A."/>
            <person name="Henrissat B."/>
            <person name="Duncan S.H."/>
            <person name="Flint H.J."/>
        </authorList>
    </citation>
    <scope>NUCLEOTIDE SEQUENCE</scope>
    <source>
        <strain evidence="5">JCM 17810</strain>
    </source>
</reference>
<keyword evidence="2" id="KW-0812">Transmembrane</keyword>
<gene>
    <name evidence="5" type="ORF">GCM10023169_04520</name>
    <name evidence="6" type="ORF">GCM10023169_12130</name>
</gene>
<dbReference type="Pfam" id="PF07681">
    <property type="entry name" value="DoxX"/>
    <property type="match status" value="1"/>
</dbReference>
<evidence type="ECO:0000313" key="6">
    <source>
        <dbReference type="EMBL" id="GAA4420346.1"/>
    </source>
</evidence>
<evidence type="ECO:0000256" key="2">
    <source>
        <dbReference type="ARBA" id="ARBA00022692"/>
    </source>
</evidence>
<dbReference type="EMBL" id="BAABGN010000004">
    <property type="protein sequence ID" value="GAA4420346.1"/>
    <property type="molecule type" value="Genomic_DNA"/>
</dbReference>